<accession>A0A059ADZ8</accession>
<feature type="domain" description="TIR" evidence="6">
    <location>
        <begin position="91"/>
        <end position="253"/>
    </location>
</feature>
<dbReference type="SUPFAM" id="SSF52540">
    <property type="entry name" value="P-loop containing nucleoside triphosphate hydrolases"/>
    <property type="match status" value="1"/>
</dbReference>
<keyword evidence="4" id="KW-0520">NAD</keyword>
<dbReference type="SUPFAM" id="SSF46785">
    <property type="entry name" value="Winged helix' DNA-binding domain"/>
    <property type="match status" value="1"/>
</dbReference>
<sequence>MVEKKRRPEAEAEASGVEPRTELLNGGGSGGGPRDDEPKKRRKGGGDGSEGGGKSGSIIDNAQSYELATRVGYQVVASPSKIQEMEKPMEPYHEVFLSFRGSDTHRDITDYLYHSLVDAGIRAYRDDEELRVGKDIGPELLQAIKQSKISIPIFSKQYAASKWCLMELVQMVECKEKWGQEIMPIFYDVEPSEVRKQTRTYGEAIQSHVNKQLYTNETIQNWKAALNKVGKLKGWELKERGKGEFTKEIVQKLLIELKKNYLAVTNCLVEMDDQVDQIMEKIGEQTTGTKIVGIYGMGGVGKTTLATILYNKLLADFDNCCFLSNIRETKIVSLQNQLISDVLRKECPSIKSINEGITEIKNRLSSKKVLLLLDDVDQNTQLEALVGTGECWFSRGSKVIITTRDKELLKVVDFQHELTEMDFGHSLQLFSRHAFGRDSPPAEYVSLSQKAVEICGHLPLALEIIGSLLHRNDINKWKNVLKKLETIPNEKVKNKLNISFEALETQEQEIFLDVCCFFVGFNVRIVTYMWDSCEFFPECSLEVLKQRSLIKIAKGNQLWVHDQLRDLGRVIVRERAREKQSRVWDHEEAIDVLETEETAENLKVLNLTDCKNLLRTPNFSAHQKLEQLILEGCRELVQVDRSIGELKHLVLLNLKYCGKLHTLPDEMEELEALTELLVDHTSITNIPEWKGMEKLETLGAAYCRLLSECNLAGCSTSLSYLNFTSTGISELPFGNFGSLIELNLCWTKIRELPNSIETMKNLRVLRLSHSILEKLPSALGMLEELEEIEAGDCQFLYGEIPTEIRRLSFLKILRLTGTGISNIPKLPESMTELYLTGNRRMRCPDLSNLLNLRVLVLEVKYQNPFDLAPSLNWIGELRKLESLWLGGDGLVTLPSNFNLLAKLRKLKLVLNSLGCLPWLPQNLSYFHFVGQQLMSINLSYLGKLLELKDDGCEQLIKIQDLEHLKNLQRLDLANLPLLVKLPDLTGLKKLWSLAIVGCPKLVEVRGHLESLKELYLEKCESLAKLLDPLTFKHIENLDISRCPKLKKIQGLENSENLIDLCLWGLPLLDKLLDLTNNKELEHLDLYDCPCLVEIRGRLESLKGLDIFKCRSLRKFSDPSSFKKLQYSSIEDCEKLEEILKSDEYRYLKKVRVGGYHRHGYVRRGSRRRDIELEW</sequence>
<dbReference type="InterPro" id="IPR032675">
    <property type="entry name" value="LRR_dom_sf"/>
</dbReference>
<evidence type="ECO:0000313" key="7">
    <source>
        <dbReference type="EMBL" id="KCW51866.1"/>
    </source>
</evidence>
<dbReference type="FunFam" id="3.40.50.10140:FF:000007">
    <property type="entry name" value="Disease resistance protein (TIR-NBS-LRR class)"/>
    <property type="match status" value="1"/>
</dbReference>
<dbReference type="Gene3D" id="1.10.8.430">
    <property type="entry name" value="Helical domain of apoptotic protease-activating factors"/>
    <property type="match status" value="1"/>
</dbReference>
<dbReference type="PANTHER" id="PTHR11017">
    <property type="entry name" value="LEUCINE-RICH REPEAT-CONTAINING PROTEIN"/>
    <property type="match status" value="1"/>
</dbReference>
<dbReference type="InterPro" id="IPR036390">
    <property type="entry name" value="WH_DNA-bd_sf"/>
</dbReference>
<evidence type="ECO:0000256" key="2">
    <source>
        <dbReference type="ARBA" id="ARBA00022737"/>
    </source>
</evidence>
<dbReference type="PRINTS" id="PR00364">
    <property type="entry name" value="DISEASERSIST"/>
</dbReference>
<dbReference type="InterPro" id="IPR027417">
    <property type="entry name" value="P-loop_NTPase"/>
</dbReference>
<evidence type="ECO:0000259" key="6">
    <source>
        <dbReference type="PROSITE" id="PS50104"/>
    </source>
</evidence>
<dbReference type="SMART" id="SM00255">
    <property type="entry name" value="TIR"/>
    <property type="match status" value="1"/>
</dbReference>
<dbReference type="Gene3D" id="3.80.10.10">
    <property type="entry name" value="Ribonuclease Inhibitor"/>
    <property type="match status" value="4"/>
</dbReference>
<keyword evidence="3" id="KW-0611">Plant defense</keyword>
<keyword evidence="2" id="KW-0677">Repeat</keyword>
<dbReference type="Pfam" id="PF00931">
    <property type="entry name" value="NB-ARC"/>
    <property type="match status" value="1"/>
</dbReference>
<feature type="region of interest" description="Disordered" evidence="5">
    <location>
        <begin position="1"/>
        <end position="59"/>
    </location>
</feature>
<dbReference type="InterPro" id="IPR042197">
    <property type="entry name" value="Apaf_helical"/>
</dbReference>
<evidence type="ECO:0000256" key="4">
    <source>
        <dbReference type="ARBA" id="ARBA00023027"/>
    </source>
</evidence>
<dbReference type="Gramene" id="KCW51866">
    <property type="protein sequence ID" value="KCW51866"/>
    <property type="gene ID" value="EUGRSUZ_J01324"/>
</dbReference>
<dbReference type="GO" id="GO:0007165">
    <property type="term" value="P:signal transduction"/>
    <property type="evidence" value="ECO:0007669"/>
    <property type="project" value="InterPro"/>
</dbReference>
<dbReference type="Pfam" id="PF01582">
    <property type="entry name" value="TIR"/>
    <property type="match status" value="1"/>
</dbReference>
<dbReference type="Pfam" id="PF23282">
    <property type="entry name" value="WHD_ROQ1"/>
    <property type="match status" value="1"/>
</dbReference>
<dbReference type="InterPro" id="IPR044974">
    <property type="entry name" value="Disease_R_plants"/>
</dbReference>
<dbReference type="InterPro" id="IPR035897">
    <property type="entry name" value="Toll_tir_struct_dom_sf"/>
</dbReference>
<dbReference type="InterPro" id="IPR000157">
    <property type="entry name" value="TIR_dom"/>
</dbReference>
<dbReference type="Gene3D" id="3.40.50.300">
    <property type="entry name" value="P-loop containing nucleotide triphosphate hydrolases"/>
    <property type="match status" value="1"/>
</dbReference>
<protein>
    <recommendedName>
        <fullName evidence="6">TIR domain-containing protein</fullName>
    </recommendedName>
</protein>
<dbReference type="GO" id="GO:0043531">
    <property type="term" value="F:ADP binding"/>
    <property type="evidence" value="ECO:0007669"/>
    <property type="project" value="InterPro"/>
</dbReference>
<organism evidence="7">
    <name type="scientific">Eucalyptus grandis</name>
    <name type="common">Flooded gum</name>
    <dbReference type="NCBI Taxonomy" id="71139"/>
    <lineage>
        <taxon>Eukaryota</taxon>
        <taxon>Viridiplantae</taxon>
        <taxon>Streptophyta</taxon>
        <taxon>Embryophyta</taxon>
        <taxon>Tracheophyta</taxon>
        <taxon>Spermatophyta</taxon>
        <taxon>Magnoliopsida</taxon>
        <taxon>eudicotyledons</taxon>
        <taxon>Gunneridae</taxon>
        <taxon>Pentapetalae</taxon>
        <taxon>rosids</taxon>
        <taxon>malvids</taxon>
        <taxon>Myrtales</taxon>
        <taxon>Myrtaceae</taxon>
        <taxon>Myrtoideae</taxon>
        <taxon>Eucalypteae</taxon>
        <taxon>Eucalyptus</taxon>
    </lineage>
</organism>
<dbReference type="AlphaFoldDB" id="A0A059ADZ8"/>
<reference evidence="7" key="1">
    <citation type="submission" date="2013-07" db="EMBL/GenBank/DDBJ databases">
        <title>The genome of Eucalyptus grandis.</title>
        <authorList>
            <person name="Schmutz J."/>
            <person name="Hayes R."/>
            <person name="Myburg A."/>
            <person name="Tuskan G."/>
            <person name="Grattapaglia D."/>
            <person name="Rokhsar D.S."/>
        </authorList>
    </citation>
    <scope>NUCLEOTIDE SEQUENCE</scope>
    <source>
        <tissue evidence="7">Leaf extractions</tissue>
    </source>
</reference>
<dbReference type="GO" id="GO:0006952">
    <property type="term" value="P:defense response"/>
    <property type="evidence" value="ECO:0007669"/>
    <property type="project" value="UniProtKB-KW"/>
</dbReference>
<dbReference type="Gene3D" id="3.40.50.10140">
    <property type="entry name" value="Toll/interleukin-1 receptor homology (TIR) domain"/>
    <property type="match status" value="1"/>
</dbReference>
<dbReference type="InterPro" id="IPR002182">
    <property type="entry name" value="NB-ARC"/>
</dbReference>
<gene>
    <name evidence="7" type="ORF">EUGRSUZ_J01324</name>
</gene>
<dbReference type="SUPFAM" id="SSF52058">
    <property type="entry name" value="L domain-like"/>
    <property type="match status" value="2"/>
</dbReference>
<evidence type="ECO:0000256" key="5">
    <source>
        <dbReference type="SAM" id="MobiDB-lite"/>
    </source>
</evidence>
<dbReference type="PANTHER" id="PTHR11017:SF570">
    <property type="entry name" value="DISEASE RESISTANCE PROTEIN (TIR-NBS CLASS)-RELATED"/>
    <property type="match status" value="1"/>
</dbReference>
<evidence type="ECO:0000256" key="3">
    <source>
        <dbReference type="ARBA" id="ARBA00022821"/>
    </source>
</evidence>
<dbReference type="PROSITE" id="PS50104">
    <property type="entry name" value="TIR"/>
    <property type="match status" value="1"/>
</dbReference>
<dbReference type="InParanoid" id="A0A059ADZ8"/>
<name>A0A059ADZ8_EUCGR</name>
<dbReference type="EMBL" id="KK198762">
    <property type="protein sequence ID" value="KCW51866.1"/>
    <property type="molecule type" value="Genomic_DNA"/>
</dbReference>
<dbReference type="InterPro" id="IPR058192">
    <property type="entry name" value="WHD_ROQ1-like"/>
</dbReference>
<evidence type="ECO:0000256" key="1">
    <source>
        <dbReference type="ARBA" id="ARBA00022614"/>
    </source>
</evidence>
<proteinExistence type="predicted"/>
<keyword evidence="1" id="KW-0433">Leucine-rich repeat</keyword>
<dbReference type="SUPFAM" id="SSF52200">
    <property type="entry name" value="Toll/Interleukin receptor TIR domain"/>
    <property type="match status" value="1"/>
</dbReference>
<feature type="compositionally biased region" description="Gly residues" evidence="5">
    <location>
        <begin position="46"/>
        <end position="55"/>
    </location>
</feature>
<feature type="compositionally biased region" description="Basic and acidic residues" evidence="5">
    <location>
        <begin position="1"/>
        <end position="10"/>
    </location>
</feature>